<comment type="caution">
    <text evidence="3">The sequence shown here is derived from an EMBL/GenBank/DDBJ whole genome shotgun (WGS) entry which is preliminary data.</text>
</comment>
<accession>A0AAN7BWJ4</accession>
<keyword evidence="4" id="KW-1185">Reference proteome</keyword>
<sequence length="351" mass="37412">MTEPSNRQGSPSHLNSDSNAIDINHHRVRFAEAKSEPENTTFQPARRPSKTSSSAAEPLPPPPGPAVFWDDRDVDRESVAFTANTAQLEQYTFYREPTPPPADYVVQEKPSRDVGDGRPVAGSSSLGGAGSDRDVAQTETSNWPLAGTHEPPSKAKKRLFLVIVLIAILMIVGVAVGVGVGLTMSRRSNLQSADEAVSSATMPPSAGGSGPTPTTDVLSTESPDPSNTPTGTHATTVTSTTFSVASRPNLVNSDCPAVNNTIYQVPGSTQRFLRLCGIDYSGGSDARDVAQIYTASMIECIHACASFDQCTAAGWGYIAGDIGNEHRCFMKTDLKKSHEARNDWCFAILQT</sequence>
<feature type="compositionally biased region" description="Polar residues" evidence="1">
    <location>
        <begin position="1"/>
        <end position="21"/>
    </location>
</feature>
<evidence type="ECO:0000313" key="4">
    <source>
        <dbReference type="Proteomes" id="UP001301958"/>
    </source>
</evidence>
<proteinExistence type="predicted"/>
<dbReference type="Proteomes" id="UP001301958">
    <property type="component" value="Unassembled WGS sequence"/>
</dbReference>
<dbReference type="AlphaFoldDB" id="A0AAN7BWJ4"/>
<gene>
    <name evidence="3" type="ORF">QBC38DRAFT_507024</name>
</gene>
<organism evidence="3 4">
    <name type="scientific">Podospora fimiseda</name>
    <dbReference type="NCBI Taxonomy" id="252190"/>
    <lineage>
        <taxon>Eukaryota</taxon>
        <taxon>Fungi</taxon>
        <taxon>Dikarya</taxon>
        <taxon>Ascomycota</taxon>
        <taxon>Pezizomycotina</taxon>
        <taxon>Sordariomycetes</taxon>
        <taxon>Sordariomycetidae</taxon>
        <taxon>Sordariales</taxon>
        <taxon>Podosporaceae</taxon>
        <taxon>Podospora</taxon>
    </lineage>
</organism>
<keyword evidence="2" id="KW-1133">Transmembrane helix</keyword>
<feature type="compositionally biased region" description="Low complexity" evidence="1">
    <location>
        <begin position="198"/>
        <end position="215"/>
    </location>
</feature>
<keyword evidence="2" id="KW-0472">Membrane</keyword>
<evidence type="ECO:0000256" key="2">
    <source>
        <dbReference type="SAM" id="Phobius"/>
    </source>
</evidence>
<reference evidence="3" key="2">
    <citation type="submission" date="2023-05" db="EMBL/GenBank/DDBJ databases">
        <authorList>
            <consortium name="Lawrence Berkeley National Laboratory"/>
            <person name="Steindorff A."/>
            <person name="Hensen N."/>
            <person name="Bonometti L."/>
            <person name="Westerberg I."/>
            <person name="Brannstrom I.O."/>
            <person name="Guillou S."/>
            <person name="Cros-Aarteil S."/>
            <person name="Calhoun S."/>
            <person name="Haridas S."/>
            <person name="Kuo A."/>
            <person name="Mondo S."/>
            <person name="Pangilinan J."/>
            <person name="Riley R."/>
            <person name="Labutti K."/>
            <person name="Andreopoulos B."/>
            <person name="Lipzen A."/>
            <person name="Chen C."/>
            <person name="Yanf M."/>
            <person name="Daum C."/>
            <person name="Ng V."/>
            <person name="Clum A."/>
            <person name="Ohm R."/>
            <person name="Martin F."/>
            <person name="Silar P."/>
            <person name="Natvig D."/>
            <person name="Lalanne C."/>
            <person name="Gautier V."/>
            <person name="Ament-Velasquez S.L."/>
            <person name="Kruys A."/>
            <person name="Hutchinson M.I."/>
            <person name="Powell A.J."/>
            <person name="Barry K."/>
            <person name="Miller A.N."/>
            <person name="Grigoriev I.V."/>
            <person name="Debuchy R."/>
            <person name="Gladieux P."/>
            <person name="Thoren M.H."/>
            <person name="Johannesson H."/>
        </authorList>
    </citation>
    <scope>NUCLEOTIDE SEQUENCE</scope>
    <source>
        <strain evidence="3">CBS 990.96</strain>
    </source>
</reference>
<feature type="region of interest" description="Disordered" evidence="1">
    <location>
        <begin position="193"/>
        <end position="235"/>
    </location>
</feature>
<evidence type="ECO:0000313" key="3">
    <source>
        <dbReference type="EMBL" id="KAK4230991.1"/>
    </source>
</evidence>
<feature type="compositionally biased region" description="Basic and acidic residues" evidence="1">
    <location>
        <begin position="23"/>
        <end position="37"/>
    </location>
</feature>
<keyword evidence="2" id="KW-0812">Transmembrane</keyword>
<feature type="transmembrane region" description="Helical" evidence="2">
    <location>
        <begin position="159"/>
        <end position="182"/>
    </location>
</feature>
<evidence type="ECO:0000256" key="1">
    <source>
        <dbReference type="SAM" id="MobiDB-lite"/>
    </source>
</evidence>
<reference evidence="3" key="1">
    <citation type="journal article" date="2023" name="Mol. Phylogenet. Evol.">
        <title>Genome-scale phylogeny and comparative genomics of the fungal order Sordariales.</title>
        <authorList>
            <person name="Hensen N."/>
            <person name="Bonometti L."/>
            <person name="Westerberg I."/>
            <person name="Brannstrom I.O."/>
            <person name="Guillou S."/>
            <person name="Cros-Aarteil S."/>
            <person name="Calhoun S."/>
            <person name="Haridas S."/>
            <person name="Kuo A."/>
            <person name="Mondo S."/>
            <person name="Pangilinan J."/>
            <person name="Riley R."/>
            <person name="LaButti K."/>
            <person name="Andreopoulos B."/>
            <person name="Lipzen A."/>
            <person name="Chen C."/>
            <person name="Yan M."/>
            <person name="Daum C."/>
            <person name="Ng V."/>
            <person name="Clum A."/>
            <person name="Steindorff A."/>
            <person name="Ohm R.A."/>
            <person name="Martin F."/>
            <person name="Silar P."/>
            <person name="Natvig D.O."/>
            <person name="Lalanne C."/>
            <person name="Gautier V."/>
            <person name="Ament-Velasquez S.L."/>
            <person name="Kruys A."/>
            <person name="Hutchinson M.I."/>
            <person name="Powell A.J."/>
            <person name="Barry K."/>
            <person name="Miller A.N."/>
            <person name="Grigoriev I.V."/>
            <person name="Debuchy R."/>
            <person name="Gladieux P."/>
            <person name="Hiltunen Thoren M."/>
            <person name="Johannesson H."/>
        </authorList>
    </citation>
    <scope>NUCLEOTIDE SEQUENCE</scope>
    <source>
        <strain evidence="3">CBS 990.96</strain>
    </source>
</reference>
<feature type="region of interest" description="Disordered" evidence="1">
    <location>
        <begin position="91"/>
        <end position="136"/>
    </location>
</feature>
<feature type="compositionally biased region" description="Polar residues" evidence="1">
    <location>
        <begin position="216"/>
        <end position="227"/>
    </location>
</feature>
<dbReference type="EMBL" id="MU865295">
    <property type="protein sequence ID" value="KAK4230991.1"/>
    <property type="molecule type" value="Genomic_DNA"/>
</dbReference>
<evidence type="ECO:0008006" key="5">
    <source>
        <dbReference type="Google" id="ProtNLM"/>
    </source>
</evidence>
<name>A0AAN7BWJ4_9PEZI</name>
<feature type="region of interest" description="Disordered" evidence="1">
    <location>
        <begin position="1"/>
        <end position="72"/>
    </location>
</feature>
<protein>
    <recommendedName>
        <fullName evidence="5">Apple domain-containing protein</fullName>
    </recommendedName>
</protein>